<dbReference type="GO" id="GO:0008360">
    <property type="term" value="P:regulation of cell shape"/>
    <property type="evidence" value="ECO:0007669"/>
    <property type="project" value="UniProtKB-KW"/>
</dbReference>
<dbReference type="HOGENOM" id="CLU_1811741_0_0_9"/>
<reference evidence="11 12" key="1">
    <citation type="submission" date="2011-01" db="EMBL/GenBank/DDBJ databases">
        <title>Whole genome sequence of Amphibacillus xylinus NBRC 15112.</title>
        <authorList>
            <person name="Nakazawa H."/>
            <person name="Katano Y."/>
            <person name="Nakamura S."/>
            <person name="Sasagawa M."/>
            <person name="Fukada J."/>
            <person name="Arai T."/>
            <person name="Sasakura N."/>
            <person name="Mochizuki D."/>
            <person name="Hosoyama A."/>
            <person name="Harada K."/>
            <person name="Horikawa H."/>
            <person name="Kato Y."/>
            <person name="Harada T."/>
            <person name="Sasaki K."/>
            <person name="Sekiguchi M."/>
            <person name="Hodoyama M."/>
            <person name="Nishiko R."/>
            <person name="Narita H."/>
            <person name="Hanamaki A."/>
            <person name="Hata C."/>
            <person name="Konno Y."/>
            <person name="Niimura Y."/>
            <person name="Yamazaki S."/>
            <person name="Fujita N."/>
        </authorList>
    </citation>
    <scope>NUCLEOTIDE SEQUENCE [LARGE SCALE GENOMIC DNA]</scope>
    <source>
        <strain evidence="12">ATCC 51415 / DSM 6626 / JCM 7361 / LMG 17667 / NBRC 15112 / Ep01</strain>
    </source>
</reference>
<sequence length="142" mass="16011">MIIFGGRLIVAESALILPATTQVITEDGEYAGRLYQENRQLVKLGDIPEHVQEAFIAIEDQRFYSHAGVDFRSVMRAVYRDLIALDKVEDADQYLGRVVGEGEFTLSEMSIFDQGTYYIVPYNPLTDQTGTRSNTVRLSLLD</sequence>
<dbReference type="GO" id="GO:0071555">
    <property type="term" value="P:cell wall organization"/>
    <property type="evidence" value="ECO:0007669"/>
    <property type="project" value="UniProtKB-KW"/>
</dbReference>
<dbReference type="Pfam" id="PF00912">
    <property type="entry name" value="Transgly"/>
    <property type="match status" value="1"/>
</dbReference>
<evidence type="ECO:0000256" key="5">
    <source>
        <dbReference type="ARBA" id="ARBA00022960"/>
    </source>
</evidence>
<keyword evidence="11" id="KW-0378">Hydrolase</keyword>
<dbReference type="eggNOG" id="COG0744">
    <property type="taxonomic scope" value="Bacteria"/>
</dbReference>
<dbReference type="EMBL" id="AP012050">
    <property type="protein sequence ID" value="BAM46867.1"/>
    <property type="molecule type" value="Genomic_DNA"/>
</dbReference>
<dbReference type="InterPro" id="IPR001264">
    <property type="entry name" value="Glyco_trans_51"/>
</dbReference>
<feature type="domain" description="Glycosyl transferase family 51" evidence="10">
    <location>
        <begin position="29"/>
        <end position="84"/>
    </location>
</feature>
<dbReference type="GO" id="GO:0009252">
    <property type="term" value="P:peptidoglycan biosynthetic process"/>
    <property type="evidence" value="ECO:0007669"/>
    <property type="project" value="UniProtKB-KW"/>
</dbReference>
<dbReference type="SUPFAM" id="SSF53955">
    <property type="entry name" value="Lysozyme-like"/>
    <property type="match status" value="1"/>
</dbReference>
<evidence type="ECO:0000313" key="11">
    <source>
        <dbReference type="EMBL" id="BAM46867.1"/>
    </source>
</evidence>
<dbReference type="PANTHER" id="PTHR32282">
    <property type="entry name" value="BINDING PROTEIN TRANSPEPTIDASE, PUTATIVE-RELATED"/>
    <property type="match status" value="1"/>
</dbReference>
<evidence type="ECO:0000256" key="1">
    <source>
        <dbReference type="ARBA" id="ARBA00022475"/>
    </source>
</evidence>
<proteinExistence type="predicted"/>
<gene>
    <name evidence="11" type="ordered locus">AXY_07350</name>
</gene>
<dbReference type="InterPro" id="IPR023346">
    <property type="entry name" value="Lysozyme-like_dom_sf"/>
</dbReference>
<keyword evidence="8" id="KW-0472">Membrane</keyword>
<dbReference type="InterPro" id="IPR036950">
    <property type="entry name" value="PBP_transglycosylase"/>
</dbReference>
<dbReference type="PANTHER" id="PTHR32282:SF32">
    <property type="entry name" value="PENICILLIN-BINDING PROTEIN 2A"/>
    <property type="match status" value="1"/>
</dbReference>
<evidence type="ECO:0000256" key="2">
    <source>
        <dbReference type="ARBA" id="ARBA00022676"/>
    </source>
</evidence>
<keyword evidence="7" id="KW-1133">Transmembrane helix</keyword>
<evidence type="ECO:0000313" key="12">
    <source>
        <dbReference type="Proteomes" id="UP000006294"/>
    </source>
</evidence>
<dbReference type="GO" id="GO:0030288">
    <property type="term" value="C:outer membrane-bounded periplasmic space"/>
    <property type="evidence" value="ECO:0007669"/>
    <property type="project" value="TreeGrafter"/>
</dbReference>
<keyword evidence="12" id="KW-1185">Reference proteome</keyword>
<evidence type="ECO:0000259" key="10">
    <source>
        <dbReference type="Pfam" id="PF00912"/>
    </source>
</evidence>
<protein>
    <submittedName>
        <fullName evidence="11">Putative hydrolase</fullName>
    </submittedName>
</protein>
<keyword evidence="6" id="KW-0573">Peptidoglycan synthesis</keyword>
<evidence type="ECO:0000256" key="6">
    <source>
        <dbReference type="ARBA" id="ARBA00022984"/>
    </source>
</evidence>
<evidence type="ECO:0000256" key="8">
    <source>
        <dbReference type="ARBA" id="ARBA00023136"/>
    </source>
</evidence>
<dbReference type="RefSeq" id="WP_015009472.1">
    <property type="nucleotide sequence ID" value="NC_018704.1"/>
</dbReference>
<dbReference type="PATRIC" id="fig|698758.3.peg.736"/>
<keyword evidence="1" id="KW-1003">Cell membrane</keyword>
<dbReference type="InterPro" id="IPR050396">
    <property type="entry name" value="Glycosyltr_51/Transpeptidase"/>
</dbReference>
<dbReference type="Gene3D" id="1.10.3810.10">
    <property type="entry name" value="Biosynthetic peptidoglycan transglycosylase-like"/>
    <property type="match status" value="1"/>
</dbReference>
<evidence type="ECO:0000256" key="7">
    <source>
        <dbReference type="ARBA" id="ARBA00022989"/>
    </source>
</evidence>
<keyword evidence="2" id="KW-0328">Glycosyltransferase</keyword>
<keyword evidence="3" id="KW-0808">Transferase</keyword>
<organism evidence="11 12">
    <name type="scientific">Amphibacillus xylanus (strain ATCC 51415 / DSM 6626 / JCM 7361 / LMG 17667 / NBRC 15112 / Ep01)</name>
    <dbReference type="NCBI Taxonomy" id="698758"/>
    <lineage>
        <taxon>Bacteria</taxon>
        <taxon>Bacillati</taxon>
        <taxon>Bacillota</taxon>
        <taxon>Bacilli</taxon>
        <taxon>Bacillales</taxon>
        <taxon>Bacillaceae</taxon>
        <taxon>Amphibacillus</taxon>
    </lineage>
</organism>
<dbReference type="STRING" id="698758.AXY_07350"/>
<keyword evidence="5" id="KW-0133">Cell shape</keyword>
<keyword evidence="4" id="KW-0812">Transmembrane</keyword>
<dbReference type="Proteomes" id="UP000006294">
    <property type="component" value="Chromosome"/>
</dbReference>
<evidence type="ECO:0000256" key="3">
    <source>
        <dbReference type="ARBA" id="ARBA00022679"/>
    </source>
</evidence>
<evidence type="ECO:0000256" key="9">
    <source>
        <dbReference type="ARBA" id="ARBA00023316"/>
    </source>
</evidence>
<keyword evidence="9" id="KW-0961">Cell wall biogenesis/degradation</keyword>
<dbReference type="AlphaFoldDB" id="K0J163"/>
<dbReference type="KEGG" id="axl:AXY_07350"/>
<dbReference type="GO" id="GO:0016787">
    <property type="term" value="F:hydrolase activity"/>
    <property type="evidence" value="ECO:0007669"/>
    <property type="project" value="UniProtKB-KW"/>
</dbReference>
<name>K0J163_AMPXN</name>
<accession>K0J163</accession>
<dbReference type="GO" id="GO:0008955">
    <property type="term" value="F:peptidoglycan glycosyltransferase activity"/>
    <property type="evidence" value="ECO:0007669"/>
    <property type="project" value="TreeGrafter"/>
</dbReference>
<evidence type="ECO:0000256" key="4">
    <source>
        <dbReference type="ARBA" id="ARBA00022692"/>
    </source>
</evidence>